<keyword evidence="3" id="KW-1185">Reference proteome</keyword>
<organism evidence="2 3">
    <name type="scientific">Streptomyces sp. 900105245</name>
    <dbReference type="NCBI Taxonomy" id="3154379"/>
    <lineage>
        <taxon>Bacteria</taxon>
        <taxon>Bacillati</taxon>
        <taxon>Actinomycetota</taxon>
        <taxon>Actinomycetes</taxon>
        <taxon>Kitasatosporales</taxon>
        <taxon>Streptomycetaceae</taxon>
        <taxon>Streptomyces</taxon>
    </lineage>
</organism>
<evidence type="ECO:0000256" key="1">
    <source>
        <dbReference type="SAM" id="MobiDB-lite"/>
    </source>
</evidence>
<name>A0ABV1U7S7_9ACTN</name>
<feature type="compositionally biased region" description="Low complexity" evidence="1">
    <location>
        <begin position="7"/>
        <end position="17"/>
    </location>
</feature>
<accession>A0ABV1U7S7</accession>
<gene>
    <name evidence="2" type="ORF">ABT272_18845</name>
</gene>
<evidence type="ECO:0000313" key="2">
    <source>
        <dbReference type="EMBL" id="MER6429776.1"/>
    </source>
</evidence>
<reference evidence="2 3" key="1">
    <citation type="submission" date="2024-06" db="EMBL/GenBank/DDBJ databases">
        <title>The Natural Products Discovery Center: Release of the First 8490 Sequenced Strains for Exploring Actinobacteria Biosynthetic Diversity.</title>
        <authorList>
            <person name="Kalkreuter E."/>
            <person name="Kautsar S.A."/>
            <person name="Yang D."/>
            <person name="Bader C.D."/>
            <person name="Teijaro C.N."/>
            <person name="Fluegel L."/>
            <person name="Davis C.M."/>
            <person name="Simpson J.R."/>
            <person name="Lauterbach L."/>
            <person name="Steele A.D."/>
            <person name="Gui C."/>
            <person name="Meng S."/>
            <person name="Li G."/>
            <person name="Viehrig K."/>
            <person name="Ye F."/>
            <person name="Su P."/>
            <person name="Kiefer A.F."/>
            <person name="Nichols A."/>
            <person name="Cepeda A.J."/>
            <person name="Yan W."/>
            <person name="Fan B."/>
            <person name="Jiang Y."/>
            <person name="Adhikari A."/>
            <person name="Zheng C.-J."/>
            <person name="Schuster L."/>
            <person name="Cowan T.M."/>
            <person name="Smanski M.J."/>
            <person name="Chevrette M.G."/>
            <person name="De Carvalho L.P.S."/>
            <person name="Shen B."/>
        </authorList>
    </citation>
    <scope>NUCLEOTIDE SEQUENCE [LARGE SCALE GENOMIC DNA]</scope>
    <source>
        <strain evidence="2 3">NPDC001166</strain>
    </source>
</reference>
<dbReference type="RefSeq" id="WP_352063949.1">
    <property type="nucleotide sequence ID" value="NZ_JBEPAZ010000014.1"/>
</dbReference>
<protein>
    <submittedName>
        <fullName evidence="2">Uncharacterized protein</fullName>
    </submittedName>
</protein>
<dbReference type="EMBL" id="JBEPAZ010000014">
    <property type="protein sequence ID" value="MER6429776.1"/>
    <property type="molecule type" value="Genomic_DNA"/>
</dbReference>
<proteinExistence type="predicted"/>
<comment type="caution">
    <text evidence="2">The sequence shown here is derived from an EMBL/GenBank/DDBJ whole genome shotgun (WGS) entry which is preliminary data.</text>
</comment>
<feature type="compositionally biased region" description="Basic and acidic residues" evidence="1">
    <location>
        <begin position="24"/>
        <end position="54"/>
    </location>
</feature>
<feature type="region of interest" description="Disordered" evidence="1">
    <location>
        <begin position="1"/>
        <end position="54"/>
    </location>
</feature>
<evidence type="ECO:0000313" key="3">
    <source>
        <dbReference type="Proteomes" id="UP001470023"/>
    </source>
</evidence>
<sequence length="54" mass="6014">MTRTTRRPTTATAVGRADGSVPADEFRIDPASHQRQGAEGRDRDHPQRRAGQDR</sequence>
<dbReference type="Proteomes" id="UP001470023">
    <property type="component" value="Unassembled WGS sequence"/>
</dbReference>